<proteinExistence type="predicted"/>
<protein>
    <submittedName>
        <fullName evidence="1">Uncharacterized protein</fullName>
    </submittedName>
</protein>
<dbReference type="Proteomes" id="UP000273811">
    <property type="component" value="Unassembled WGS sequence"/>
</dbReference>
<name>A0A443IPL0_9BACI</name>
<sequence>MQHVKNTKWLEKYEGKNLIKGYCKRFCVDELCALTEMEMLGYKVSGKERQKAIKAMEARKMQKLKKKEKRERKQKQYEEIYSDEPFYFIAGYTENGVPFGITHKEMETDLSETAQKNNEKWNVFDEDSVL</sequence>
<keyword evidence="2" id="KW-1185">Reference proteome</keyword>
<gene>
    <name evidence="1" type="ORF">D4N35_011580</name>
</gene>
<dbReference type="AlphaFoldDB" id="A0A443IPL0"/>
<comment type="caution">
    <text evidence="1">The sequence shown here is derived from an EMBL/GenBank/DDBJ whole genome shotgun (WGS) entry which is preliminary data.</text>
</comment>
<dbReference type="OrthoDB" id="367880at2"/>
<evidence type="ECO:0000313" key="1">
    <source>
        <dbReference type="EMBL" id="RWR08412.1"/>
    </source>
</evidence>
<dbReference type="EMBL" id="QYTU02000025">
    <property type="protein sequence ID" value="RWR08412.1"/>
    <property type="molecule type" value="Genomic_DNA"/>
</dbReference>
<accession>A0A443IPL0</accession>
<reference evidence="1" key="1">
    <citation type="submission" date="2018-12" db="EMBL/GenBank/DDBJ databases">
        <authorList>
            <person name="Sun L."/>
            <person name="Chen Z."/>
        </authorList>
    </citation>
    <scope>NUCLEOTIDE SEQUENCE [LARGE SCALE GENOMIC DNA]</scope>
    <source>
        <strain evidence="1">DSM 16012</strain>
    </source>
</reference>
<organism evidence="1 2">
    <name type="scientific">Siminovitchia fortis</name>
    <dbReference type="NCBI Taxonomy" id="254758"/>
    <lineage>
        <taxon>Bacteria</taxon>
        <taxon>Bacillati</taxon>
        <taxon>Bacillota</taxon>
        <taxon>Bacilli</taxon>
        <taxon>Bacillales</taxon>
        <taxon>Bacillaceae</taxon>
        <taxon>Siminovitchia</taxon>
    </lineage>
</organism>
<evidence type="ECO:0000313" key="2">
    <source>
        <dbReference type="Proteomes" id="UP000273811"/>
    </source>
</evidence>